<keyword evidence="2" id="KW-1185">Reference proteome</keyword>
<reference evidence="2" key="1">
    <citation type="submission" date="2016-10" db="EMBL/GenBank/DDBJ databases">
        <authorList>
            <person name="Varghese N."/>
            <person name="Submissions S."/>
        </authorList>
    </citation>
    <scope>NUCLEOTIDE SEQUENCE [LARGE SCALE GENOMIC DNA]</scope>
    <source>
        <strain evidence="2">DSM 22361</strain>
    </source>
</reference>
<protein>
    <submittedName>
        <fullName evidence="1">Uncharacterized protein</fullName>
    </submittedName>
</protein>
<dbReference type="AlphaFoldDB" id="A0A1H6CPN9"/>
<sequence>MQVDFFGQECKHTSCKSTFGICDDIASKGVKGQPAYLDEINGERWIATVDNFYCSSISFYAIDHCVRLPVLAKNKSVKRCDGVLTCDNTIAFVELKSRNQFGSKWIKIAEGQLRSTIHYFEQEPESVNFSHKRAYAINNLRPMSRIGQAQRMERFVQETGYQLFIKARIDLYSAEG</sequence>
<dbReference type="EMBL" id="FNUT01000017">
    <property type="protein sequence ID" value="SEG74396.1"/>
    <property type="molecule type" value="Genomic_DNA"/>
</dbReference>
<evidence type="ECO:0000313" key="2">
    <source>
        <dbReference type="Proteomes" id="UP000236731"/>
    </source>
</evidence>
<dbReference type="OrthoDB" id="1030692at2"/>
<dbReference type="RefSeq" id="WP_103907897.1">
    <property type="nucleotide sequence ID" value="NZ_CP049246.1"/>
</dbReference>
<organism evidence="1 2">
    <name type="scientific">Sphingobacterium lactis</name>
    <dbReference type="NCBI Taxonomy" id="797291"/>
    <lineage>
        <taxon>Bacteria</taxon>
        <taxon>Pseudomonadati</taxon>
        <taxon>Bacteroidota</taxon>
        <taxon>Sphingobacteriia</taxon>
        <taxon>Sphingobacteriales</taxon>
        <taxon>Sphingobacteriaceae</taxon>
        <taxon>Sphingobacterium</taxon>
    </lineage>
</organism>
<name>A0A1H6CPN9_9SPHI</name>
<gene>
    <name evidence="1" type="ORF">SAMN05421877_11739</name>
</gene>
<proteinExistence type="predicted"/>
<dbReference type="Proteomes" id="UP000236731">
    <property type="component" value="Unassembled WGS sequence"/>
</dbReference>
<evidence type="ECO:0000313" key="1">
    <source>
        <dbReference type="EMBL" id="SEG74396.1"/>
    </source>
</evidence>
<accession>A0A1H6CPN9</accession>